<protein>
    <submittedName>
        <fullName evidence="13">Uncharacterized protein LOC108670287 isoform X1</fullName>
    </submittedName>
</protein>
<dbReference type="GO" id="GO:0006513">
    <property type="term" value="P:protein monoubiquitination"/>
    <property type="evidence" value="ECO:0007669"/>
    <property type="project" value="TreeGrafter"/>
</dbReference>
<gene>
    <name evidence="13" type="primary">LOC108670287</name>
</gene>
<dbReference type="GO" id="GO:0061630">
    <property type="term" value="F:ubiquitin protein ligase activity"/>
    <property type="evidence" value="ECO:0007669"/>
    <property type="project" value="TreeGrafter"/>
</dbReference>
<dbReference type="Gene3D" id="2.60.210.10">
    <property type="entry name" value="Apoptosis, Tumor Necrosis Factor Receptor Associated Protein 2, Chain A"/>
    <property type="match status" value="1"/>
</dbReference>
<dbReference type="InterPro" id="IPR000315">
    <property type="entry name" value="Znf_B-box"/>
</dbReference>
<dbReference type="Pfam" id="PF00643">
    <property type="entry name" value="zf-B_box"/>
    <property type="match status" value="1"/>
</dbReference>
<dbReference type="InterPro" id="IPR003649">
    <property type="entry name" value="Bbox_C"/>
</dbReference>
<dbReference type="InterPro" id="IPR037299">
    <property type="entry name" value="TRIM37_MATH"/>
</dbReference>
<sequence>MSLREKKNDSSYESIAEVFRCIICMEKLRDAHLCPHCSKLCCYLCVRRWLTEQRSECPHCRASLHLEDLVNCRWVEEVTQQLASLQQSRPPPTSQQVSEHDKERCSQHSEKLSVYCWTCCVVMCHRCALWGGLHAGHSLRPLEEVYQCYVTELREEVMQLRRRLHELVALVQEVERNVESVRGAKDERVKEIRNAVELMIARLDSQLKSKIVTLMGQKNSLTQEMEQLETFLHQIEQQLHTCTKSELIQRADELHSLVAPLNKKPMASFVTAPVPADFQSEIVPEYESSTFVLSNFSQLQHKADPVYSPTLQVNGLAWRLKVYPDGNGVVRGNYLSVFLELTAGLPETSKYEYRVEMIHQGSRDATRNIVREFSSDFDVSECWGYNRFFRLDLLAAEGYLNTETDTLILRFQVRPPTFFQKCRDQQWYIHQLQRQLSSSKERLPAETNRSSAPQGETVTATSLSSSSAATVLSVSGGSSSGSTTTTVTVDSLSSLLSHLNVCVPLTPFNSAGVSNNAPEAAETRSGTSLSNPEEIVSWVACNDADTSTDDLSMPGVSASSIIRDVSTSDDGTTTKFTIDLGNLTASLSTFLQQQQMHQLLRMGHKAAACDGASAVVGPLGDGAGEMAEHRTPASSDSEASEGELQDCDDAFLGDNSQDYDSLPDTGLITPATEENDVENETNMGENLVENLHDGRDTNSYSEDDTSTAVDEVDRCDDSGDTPVLSSTNDAVELQPLIPQQHSDGGHAQSLRLADHLNDSLAQNLHSLQYRDLCEAENESQNALFNHLGSGGDFWNIVAVTPFNPYKIRLSEDSHGNASATAARVPLLQQSSPVSTSCYVKKSKSYNTANGFNSSCIGKFAGDYSPPEIQKYKPMRFIGAQEPSTSTVQELSSGNGSSVKSSRNGCQSAKNNSYDSCRSNVLQTAKGVVTKKRTENNSPNKNPQRSSASETSSGASSASALTLDLQRSNSSEEEALLLQLLDLPTVKPKTHQGARSSWGSSCSSKNNGNAGPRPCKPVPLLPIASSVLDTLQLDMAAALLNTVSGPANSSASNPQSNQRSASSSSFFGKNEATNQRASSPQTPDKDESDLNISDLSLDPVSLLDITDLEEGTLVESFHLSKSQRPGAGGNNKAVKSPKKGDSSRPQFLSDIKPVRGSNYQGQAGSLRDAAASLFSSSCKETKISKKSPESEVKSRVSNETSAPSERRASSNSGRASTEPRKSEVEDTKRN</sequence>
<dbReference type="PROSITE" id="PS50119">
    <property type="entry name" value="ZF_BBOX"/>
    <property type="match status" value="1"/>
</dbReference>
<dbReference type="GO" id="GO:0070842">
    <property type="term" value="P:aggresome assembly"/>
    <property type="evidence" value="ECO:0007669"/>
    <property type="project" value="TreeGrafter"/>
</dbReference>
<comment type="subcellular location">
    <subcellularLocation>
        <location evidence="1">Cytoplasm</location>
    </subcellularLocation>
</comment>
<dbReference type="CDD" id="cd19779">
    <property type="entry name" value="Bbox2_TRIM37_C-VIII"/>
    <property type="match status" value="1"/>
</dbReference>
<accession>A0A8B7NHX1</accession>
<evidence type="ECO:0000313" key="13">
    <source>
        <dbReference type="RefSeq" id="XP_018013235.1"/>
    </source>
</evidence>
<evidence type="ECO:0000256" key="8">
    <source>
        <dbReference type="SAM" id="MobiDB-lite"/>
    </source>
</evidence>
<feature type="compositionally biased region" description="Low complexity" evidence="8">
    <location>
        <begin position="995"/>
        <end position="1010"/>
    </location>
</feature>
<dbReference type="InterPro" id="IPR008974">
    <property type="entry name" value="TRAF-like"/>
</dbReference>
<evidence type="ECO:0000256" key="1">
    <source>
        <dbReference type="ARBA" id="ARBA00004496"/>
    </source>
</evidence>
<dbReference type="GO" id="GO:0016235">
    <property type="term" value="C:aggresome"/>
    <property type="evidence" value="ECO:0007669"/>
    <property type="project" value="TreeGrafter"/>
</dbReference>
<feature type="region of interest" description="Disordered" evidence="8">
    <location>
        <begin position="439"/>
        <end position="462"/>
    </location>
</feature>
<dbReference type="SUPFAM" id="SSF49599">
    <property type="entry name" value="TRAF domain-like"/>
    <property type="match status" value="1"/>
</dbReference>
<feature type="region of interest" description="Disordered" evidence="8">
    <location>
        <begin position="882"/>
        <end position="912"/>
    </location>
</feature>
<evidence type="ECO:0000256" key="3">
    <source>
        <dbReference type="ARBA" id="ARBA00022723"/>
    </source>
</evidence>
<evidence type="ECO:0000256" key="5">
    <source>
        <dbReference type="ARBA" id="ARBA00022833"/>
    </source>
</evidence>
<dbReference type="GO" id="GO:0005164">
    <property type="term" value="F:tumor necrosis factor receptor binding"/>
    <property type="evidence" value="ECO:0007669"/>
    <property type="project" value="TreeGrafter"/>
</dbReference>
<feature type="region of interest" description="Disordered" evidence="8">
    <location>
        <begin position="620"/>
        <end position="719"/>
    </location>
</feature>
<feature type="compositionally biased region" description="Basic and acidic residues" evidence="8">
    <location>
        <begin position="1216"/>
        <end position="1229"/>
    </location>
</feature>
<feature type="compositionally biased region" description="Low complexity" evidence="8">
    <location>
        <begin position="891"/>
        <end position="904"/>
    </location>
</feature>
<keyword evidence="7" id="KW-0175">Coiled coil</keyword>
<evidence type="ECO:0000313" key="12">
    <source>
        <dbReference type="Proteomes" id="UP000694843"/>
    </source>
</evidence>
<dbReference type="Pfam" id="PF22486">
    <property type="entry name" value="MATH_2"/>
    <property type="match status" value="1"/>
</dbReference>
<dbReference type="SMART" id="SM00502">
    <property type="entry name" value="BBC"/>
    <property type="match status" value="1"/>
</dbReference>
<dbReference type="CDD" id="cd03773">
    <property type="entry name" value="MATH_TRIM37"/>
    <property type="match status" value="1"/>
</dbReference>
<feature type="compositionally biased region" description="Polar residues" evidence="8">
    <location>
        <begin position="935"/>
        <end position="944"/>
    </location>
</feature>
<keyword evidence="3" id="KW-0479">Metal-binding</keyword>
<dbReference type="PROSITE" id="PS50089">
    <property type="entry name" value="ZF_RING_2"/>
    <property type="match status" value="1"/>
</dbReference>
<feature type="compositionally biased region" description="Low complexity" evidence="8">
    <location>
        <begin position="1044"/>
        <end position="1067"/>
    </location>
</feature>
<dbReference type="AlphaFoldDB" id="A0A8B7NHX1"/>
<dbReference type="InterPro" id="IPR053003">
    <property type="entry name" value="TRIM_RBCC_E3_ubiq-ligases"/>
</dbReference>
<dbReference type="SMART" id="SM00336">
    <property type="entry name" value="BBOX"/>
    <property type="match status" value="1"/>
</dbReference>
<dbReference type="GO" id="GO:0008270">
    <property type="term" value="F:zinc ion binding"/>
    <property type="evidence" value="ECO:0007669"/>
    <property type="project" value="UniProtKB-KW"/>
</dbReference>
<dbReference type="OrthoDB" id="192247at2759"/>
<organism evidence="12 13">
    <name type="scientific">Hyalella azteca</name>
    <name type="common">Amphipod</name>
    <dbReference type="NCBI Taxonomy" id="294128"/>
    <lineage>
        <taxon>Eukaryota</taxon>
        <taxon>Metazoa</taxon>
        <taxon>Ecdysozoa</taxon>
        <taxon>Arthropoda</taxon>
        <taxon>Crustacea</taxon>
        <taxon>Multicrustacea</taxon>
        <taxon>Malacostraca</taxon>
        <taxon>Eumalacostraca</taxon>
        <taxon>Peracarida</taxon>
        <taxon>Amphipoda</taxon>
        <taxon>Senticaudata</taxon>
        <taxon>Talitrida</taxon>
        <taxon>Talitroidea</taxon>
        <taxon>Hyalellidae</taxon>
        <taxon>Hyalella</taxon>
    </lineage>
</organism>
<feature type="domain" description="RING-type" evidence="9">
    <location>
        <begin position="21"/>
        <end position="61"/>
    </location>
</feature>
<feature type="region of interest" description="Disordered" evidence="8">
    <location>
        <begin position="1176"/>
        <end position="1229"/>
    </location>
</feature>
<dbReference type="CDD" id="cd16619">
    <property type="entry name" value="mRING-HC-C4C4_TRIM37_C-VIII"/>
    <property type="match status" value="1"/>
</dbReference>
<feature type="compositionally biased region" description="Polar residues" evidence="8">
    <location>
        <begin position="1070"/>
        <end position="1081"/>
    </location>
</feature>
<feature type="domain" description="MATH" evidence="11">
    <location>
        <begin position="286"/>
        <end position="413"/>
    </location>
</feature>
<dbReference type="PANTHER" id="PTHR36754">
    <property type="entry name" value="E3 UBIQUITIN-PROTEIN LIGASE TRIM37"/>
    <property type="match status" value="1"/>
</dbReference>
<evidence type="ECO:0000256" key="6">
    <source>
        <dbReference type="PROSITE-ProRule" id="PRU00024"/>
    </source>
</evidence>
<feature type="region of interest" description="Disordered" evidence="8">
    <location>
        <begin position="1116"/>
        <end position="1162"/>
    </location>
</feature>
<dbReference type="GeneID" id="108670287"/>
<dbReference type="Gene3D" id="3.30.40.10">
    <property type="entry name" value="Zinc/RING finger domain, C3HC4 (zinc finger)"/>
    <property type="match status" value="1"/>
</dbReference>
<name>A0A8B7NHX1_HYAAZ</name>
<feature type="compositionally biased region" description="Acidic residues" evidence="8">
    <location>
        <begin position="638"/>
        <end position="651"/>
    </location>
</feature>
<dbReference type="GO" id="GO:0031625">
    <property type="term" value="F:ubiquitin protein ligase binding"/>
    <property type="evidence" value="ECO:0007669"/>
    <property type="project" value="TreeGrafter"/>
</dbReference>
<feature type="compositionally biased region" description="Basic and acidic residues" evidence="8">
    <location>
        <begin position="1178"/>
        <end position="1195"/>
    </location>
</feature>
<evidence type="ECO:0000259" key="9">
    <source>
        <dbReference type="PROSITE" id="PS50089"/>
    </source>
</evidence>
<reference evidence="13" key="1">
    <citation type="submission" date="2025-08" db="UniProtKB">
        <authorList>
            <consortium name="RefSeq"/>
        </authorList>
    </citation>
    <scope>IDENTIFICATION</scope>
    <source>
        <tissue evidence="13">Whole organism</tissue>
    </source>
</reference>
<dbReference type="PROSITE" id="PS50144">
    <property type="entry name" value="MATH"/>
    <property type="match status" value="1"/>
</dbReference>
<dbReference type="SUPFAM" id="SSF57845">
    <property type="entry name" value="B-box zinc-binding domain"/>
    <property type="match status" value="1"/>
</dbReference>
<evidence type="ECO:0000259" key="10">
    <source>
        <dbReference type="PROSITE" id="PS50119"/>
    </source>
</evidence>
<feature type="region of interest" description="Disordered" evidence="8">
    <location>
        <begin position="986"/>
        <end position="1012"/>
    </location>
</feature>
<evidence type="ECO:0000256" key="2">
    <source>
        <dbReference type="ARBA" id="ARBA00022490"/>
    </source>
</evidence>
<dbReference type="InterPro" id="IPR001841">
    <property type="entry name" value="Znf_RING"/>
</dbReference>
<dbReference type="KEGG" id="hazt:108670287"/>
<feature type="coiled-coil region" evidence="7">
    <location>
        <begin position="150"/>
        <end position="177"/>
    </location>
</feature>
<evidence type="ECO:0000259" key="11">
    <source>
        <dbReference type="PROSITE" id="PS50144"/>
    </source>
</evidence>
<keyword evidence="5" id="KW-0862">Zinc</keyword>
<feature type="compositionally biased region" description="Polar residues" evidence="8">
    <location>
        <begin position="447"/>
        <end position="456"/>
    </location>
</feature>
<keyword evidence="4 6" id="KW-0863">Zinc-finger</keyword>
<feature type="domain" description="B box-type" evidence="10">
    <location>
        <begin position="100"/>
        <end position="142"/>
    </location>
</feature>
<proteinExistence type="predicted"/>
<dbReference type="Proteomes" id="UP000694843">
    <property type="component" value="Unplaced"/>
</dbReference>
<evidence type="ECO:0000256" key="7">
    <source>
        <dbReference type="SAM" id="Coils"/>
    </source>
</evidence>
<feature type="compositionally biased region" description="Low complexity" evidence="8">
    <location>
        <begin position="945"/>
        <end position="959"/>
    </location>
</feature>
<dbReference type="Gene3D" id="3.30.160.60">
    <property type="entry name" value="Classic Zinc Finger"/>
    <property type="match status" value="1"/>
</dbReference>
<dbReference type="RefSeq" id="XP_018013235.1">
    <property type="nucleotide sequence ID" value="XM_018157746.2"/>
</dbReference>
<dbReference type="InterPro" id="IPR002083">
    <property type="entry name" value="MATH/TRAF_dom"/>
</dbReference>
<dbReference type="InterPro" id="IPR013083">
    <property type="entry name" value="Znf_RING/FYVE/PHD"/>
</dbReference>
<dbReference type="PANTHER" id="PTHR36754:SF2">
    <property type="entry name" value="E3 UBIQUITIN-PROTEIN LIGASE TRIM37"/>
    <property type="match status" value="1"/>
</dbReference>
<feature type="region of interest" description="Disordered" evidence="8">
    <location>
        <begin position="1044"/>
        <end position="1092"/>
    </location>
</feature>
<dbReference type="GO" id="GO:0005778">
    <property type="term" value="C:peroxisomal membrane"/>
    <property type="evidence" value="ECO:0007669"/>
    <property type="project" value="TreeGrafter"/>
</dbReference>
<feature type="compositionally biased region" description="Polar residues" evidence="8">
    <location>
        <begin position="1196"/>
        <end position="1214"/>
    </location>
</feature>
<evidence type="ECO:0000256" key="4">
    <source>
        <dbReference type="ARBA" id="ARBA00022771"/>
    </source>
</evidence>
<feature type="region of interest" description="Disordered" evidence="8">
    <location>
        <begin position="925"/>
        <end position="966"/>
    </location>
</feature>
<keyword evidence="12" id="KW-1185">Reference proteome</keyword>
<dbReference type="SUPFAM" id="SSF57850">
    <property type="entry name" value="RING/U-box"/>
    <property type="match status" value="1"/>
</dbReference>
<dbReference type="SMART" id="SM00061">
    <property type="entry name" value="MATH"/>
    <property type="match status" value="1"/>
</dbReference>
<keyword evidence="2" id="KW-0963">Cytoplasm</keyword>
<dbReference type="GO" id="GO:0051865">
    <property type="term" value="P:protein autoubiquitination"/>
    <property type="evidence" value="ECO:0007669"/>
    <property type="project" value="TreeGrafter"/>
</dbReference>